<comment type="caution">
    <text evidence="4">The sequence shown here is derived from an EMBL/GenBank/DDBJ whole genome shotgun (WGS) entry which is preliminary data.</text>
</comment>
<dbReference type="CDD" id="cd16936">
    <property type="entry name" value="HATPase_RsbW-like"/>
    <property type="match status" value="1"/>
</dbReference>
<dbReference type="SUPFAM" id="SSF55874">
    <property type="entry name" value="ATPase domain of HSP90 chaperone/DNA topoisomerase II/histidine kinase"/>
    <property type="match status" value="1"/>
</dbReference>
<evidence type="ECO:0000259" key="3">
    <source>
        <dbReference type="Pfam" id="PF13581"/>
    </source>
</evidence>
<name>A0ABV8HN74_9ACTN</name>
<dbReference type="InterPro" id="IPR050267">
    <property type="entry name" value="Anti-sigma-factor_SerPK"/>
</dbReference>
<keyword evidence="1" id="KW-0808">Transferase</keyword>
<dbReference type="RefSeq" id="WP_386429696.1">
    <property type="nucleotide sequence ID" value="NZ_JBHSBB010000010.1"/>
</dbReference>
<evidence type="ECO:0000313" key="4">
    <source>
        <dbReference type="EMBL" id="MFC4032623.1"/>
    </source>
</evidence>
<keyword evidence="4" id="KW-0067">ATP-binding</keyword>
<feature type="region of interest" description="Disordered" evidence="2">
    <location>
        <begin position="110"/>
        <end position="129"/>
    </location>
</feature>
<keyword evidence="1" id="KW-0723">Serine/threonine-protein kinase</keyword>
<gene>
    <name evidence="4" type="ORF">ACFO3J_14160</name>
</gene>
<dbReference type="Gene3D" id="3.30.565.10">
    <property type="entry name" value="Histidine kinase-like ATPase, C-terminal domain"/>
    <property type="match status" value="1"/>
</dbReference>
<dbReference type="EMBL" id="JBHSBB010000010">
    <property type="protein sequence ID" value="MFC4032623.1"/>
    <property type="molecule type" value="Genomic_DNA"/>
</dbReference>
<organism evidence="4 5">
    <name type="scientific">Streptomyces polygonati</name>
    <dbReference type="NCBI Taxonomy" id="1617087"/>
    <lineage>
        <taxon>Bacteria</taxon>
        <taxon>Bacillati</taxon>
        <taxon>Actinomycetota</taxon>
        <taxon>Actinomycetes</taxon>
        <taxon>Kitasatosporales</taxon>
        <taxon>Streptomycetaceae</taxon>
        <taxon>Streptomyces</taxon>
    </lineage>
</organism>
<dbReference type="GO" id="GO:0005524">
    <property type="term" value="F:ATP binding"/>
    <property type="evidence" value="ECO:0007669"/>
    <property type="project" value="UniProtKB-KW"/>
</dbReference>
<dbReference type="InterPro" id="IPR003594">
    <property type="entry name" value="HATPase_dom"/>
</dbReference>
<evidence type="ECO:0000256" key="2">
    <source>
        <dbReference type="SAM" id="MobiDB-lite"/>
    </source>
</evidence>
<dbReference type="PANTHER" id="PTHR35526">
    <property type="entry name" value="ANTI-SIGMA-F FACTOR RSBW-RELATED"/>
    <property type="match status" value="1"/>
</dbReference>
<protein>
    <submittedName>
        <fullName evidence="4">ATP-binding protein</fullName>
    </submittedName>
</protein>
<evidence type="ECO:0000313" key="5">
    <source>
        <dbReference type="Proteomes" id="UP001595765"/>
    </source>
</evidence>
<proteinExistence type="predicted"/>
<dbReference type="InterPro" id="IPR036890">
    <property type="entry name" value="HATPase_C_sf"/>
</dbReference>
<keyword evidence="4" id="KW-0547">Nucleotide-binding</keyword>
<keyword evidence="1" id="KW-0418">Kinase</keyword>
<sequence>MRETSEDGRGVADTATRPAMAPSPVRRTTEPPLYRPPERLWPATPRGVHRARHALTARLTDWRLPELDDPAGLVLGELLANALKHGSLPGRSIGTRFTRLPTAVRLEVHDARGESHPTPTPATDSDEHGRGLTIIDAITAGHWGTTTHPGPGKIVWALCHFPPSRLY</sequence>
<feature type="compositionally biased region" description="Basic and acidic residues" evidence="2">
    <location>
        <begin position="1"/>
        <end position="10"/>
    </location>
</feature>
<accession>A0ABV8HN74</accession>
<feature type="region of interest" description="Disordered" evidence="2">
    <location>
        <begin position="1"/>
        <end position="41"/>
    </location>
</feature>
<dbReference type="Proteomes" id="UP001595765">
    <property type="component" value="Unassembled WGS sequence"/>
</dbReference>
<reference evidence="5" key="1">
    <citation type="journal article" date="2019" name="Int. J. Syst. Evol. Microbiol.">
        <title>The Global Catalogue of Microorganisms (GCM) 10K type strain sequencing project: providing services to taxonomists for standard genome sequencing and annotation.</title>
        <authorList>
            <consortium name="The Broad Institute Genomics Platform"/>
            <consortium name="The Broad Institute Genome Sequencing Center for Infectious Disease"/>
            <person name="Wu L."/>
            <person name="Ma J."/>
        </authorList>
    </citation>
    <scope>NUCLEOTIDE SEQUENCE [LARGE SCALE GENOMIC DNA]</scope>
    <source>
        <strain evidence="5">CGMCC 4.7237</strain>
    </source>
</reference>
<feature type="domain" description="Histidine kinase/HSP90-like ATPase" evidence="3">
    <location>
        <begin position="42"/>
        <end position="139"/>
    </location>
</feature>
<evidence type="ECO:0000256" key="1">
    <source>
        <dbReference type="ARBA" id="ARBA00022527"/>
    </source>
</evidence>
<keyword evidence="5" id="KW-1185">Reference proteome</keyword>
<dbReference type="Pfam" id="PF13581">
    <property type="entry name" value="HATPase_c_2"/>
    <property type="match status" value="1"/>
</dbReference>
<dbReference type="PANTHER" id="PTHR35526:SF3">
    <property type="entry name" value="ANTI-SIGMA-F FACTOR RSBW"/>
    <property type="match status" value="1"/>
</dbReference>